<dbReference type="KEGG" id="mbry:B1812_21410"/>
<accession>A0A1W6N058</accession>
<proteinExistence type="predicted"/>
<name>A0A1W6N058_9HYPH</name>
<keyword evidence="2" id="KW-0548">Nucleotidyltransferase</keyword>
<dbReference type="RefSeq" id="WP_085773369.1">
    <property type="nucleotide sequence ID" value="NZ_AP027149.1"/>
</dbReference>
<dbReference type="Proteomes" id="UP000193978">
    <property type="component" value="Chromosome"/>
</dbReference>
<dbReference type="GO" id="GO:0016779">
    <property type="term" value="F:nucleotidyltransferase activity"/>
    <property type="evidence" value="ECO:0007669"/>
    <property type="project" value="UniProtKB-KW"/>
</dbReference>
<dbReference type="AlphaFoldDB" id="A0A1W6N058"/>
<dbReference type="InterPro" id="IPR050486">
    <property type="entry name" value="Mannose-1P_guanyltransferase"/>
</dbReference>
<dbReference type="SUPFAM" id="SSF53448">
    <property type="entry name" value="Nucleotide-diphospho-sugar transferases"/>
    <property type="match status" value="1"/>
</dbReference>
<dbReference type="Gene3D" id="3.90.550.10">
    <property type="entry name" value="Spore Coat Polysaccharide Biosynthesis Protein SpsA, Chain A"/>
    <property type="match status" value="1"/>
</dbReference>
<dbReference type="InterPro" id="IPR029044">
    <property type="entry name" value="Nucleotide-diphossugar_trans"/>
</dbReference>
<dbReference type="InterPro" id="IPR005835">
    <property type="entry name" value="NTP_transferase_dom"/>
</dbReference>
<sequence length="232" mass="25717">MRALLLAAGLGTRLRPLTDNTPKCLVDVKGRPLLDYWFDALFAAGAERVLINTHHLAEKVRAHVAHSRFRDSVDLVHEEILLGTGGTILANRHWAGHKPLFVAHADNLTSFPMRDFLERHARRPSGVLLSMLAFRTDDPRSCGILEVNEAGLVQAFHEKVANPPGNLANAAVYMVEPEVMELMAGFGRESIDFSTEVIPLLMGRIQALDIARYHRDIGTPQALAKAQLDFPF</sequence>
<dbReference type="Pfam" id="PF00483">
    <property type="entry name" value="NTP_transferase"/>
    <property type="match status" value="1"/>
</dbReference>
<organism evidence="2 3">
    <name type="scientific">Methylocystis bryophila</name>
    <dbReference type="NCBI Taxonomy" id="655015"/>
    <lineage>
        <taxon>Bacteria</taxon>
        <taxon>Pseudomonadati</taxon>
        <taxon>Pseudomonadota</taxon>
        <taxon>Alphaproteobacteria</taxon>
        <taxon>Hyphomicrobiales</taxon>
        <taxon>Methylocystaceae</taxon>
        <taxon>Methylocystis</taxon>
    </lineage>
</organism>
<feature type="domain" description="Nucleotidyl transferase" evidence="1">
    <location>
        <begin position="3"/>
        <end position="228"/>
    </location>
</feature>
<dbReference type="EMBL" id="CP019948">
    <property type="protein sequence ID" value="ARN83212.1"/>
    <property type="molecule type" value="Genomic_DNA"/>
</dbReference>
<evidence type="ECO:0000259" key="1">
    <source>
        <dbReference type="Pfam" id="PF00483"/>
    </source>
</evidence>
<dbReference type="PANTHER" id="PTHR22572">
    <property type="entry name" value="SUGAR-1-PHOSPHATE GUANYL TRANSFERASE"/>
    <property type="match status" value="1"/>
</dbReference>
<dbReference type="STRING" id="655015.B1812_21410"/>
<reference evidence="2 3" key="1">
    <citation type="submission" date="2017-02" db="EMBL/GenBank/DDBJ databases">
        <authorList>
            <person name="Peterson S.W."/>
        </authorList>
    </citation>
    <scope>NUCLEOTIDE SEQUENCE [LARGE SCALE GENOMIC DNA]</scope>
    <source>
        <strain evidence="2 3">S285</strain>
    </source>
</reference>
<protein>
    <submittedName>
        <fullName evidence="2">Mannose-1-phosphate guanylyltransferase</fullName>
    </submittedName>
</protein>
<evidence type="ECO:0000313" key="2">
    <source>
        <dbReference type="EMBL" id="ARN83212.1"/>
    </source>
</evidence>
<gene>
    <name evidence="2" type="ORF">B1812_21410</name>
</gene>
<dbReference type="OrthoDB" id="9814110at2"/>
<evidence type="ECO:0000313" key="3">
    <source>
        <dbReference type="Proteomes" id="UP000193978"/>
    </source>
</evidence>
<keyword evidence="2" id="KW-0808">Transferase</keyword>
<dbReference type="CDD" id="cd04181">
    <property type="entry name" value="NTP_transferase"/>
    <property type="match status" value="1"/>
</dbReference>
<keyword evidence="3" id="KW-1185">Reference proteome</keyword>